<evidence type="ECO:0000256" key="1">
    <source>
        <dbReference type="SAM" id="MobiDB-lite"/>
    </source>
</evidence>
<feature type="compositionally biased region" description="Polar residues" evidence="1">
    <location>
        <begin position="1"/>
        <end position="12"/>
    </location>
</feature>
<sequence length="193" mass="21706">MPTTQDAPSAQGASVDEHEQSSTLANASSVTEGLMEREVINQIVALQANEVVDFQEQLFRDPWTSRETQEGDEQRETSVVESNPLDGVQRRQASIVDLTTTPAPLEKALAKIKDTGIPNGKVLRWPVSLAQWRSDKCIADVVEDLEFFLEIFKLRLETLRKGACEKDPRLRAALWRAELNALDSPLLKRPRRE</sequence>
<feature type="compositionally biased region" description="Polar residues" evidence="1">
    <location>
        <begin position="21"/>
        <end position="30"/>
    </location>
</feature>
<feature type="region of interest" description="Disordered" evidence="1">
    <location>
        <begin position="62"/>
        <end position="83"/>
    </location>
</feature>
<accession>A0A3F3QJL7</accession>
<keyword evidence="3" id="KW-1185">Reference proteome</keyword>
<name>A0A3F3QJL7_9EURO</name>
<dbReference type="Proteomes" id="UP000253729">
    <property type="component" value="Unassembled WGS sequence"/>
</dbReference>
<dbReference type="GeneID" id="38138608"/>
<organism evidence="2 3">
    <name type="scientific">Aspergillus welwitschiae</name>
    <dbReference type="NCBI Taxonomy" id="1341132"/>
    <lineage>
        <taxon>Eukaryota</taxon>
        <taxon>Fungi</taxon>
        <taxon>Dikarya</taxon>
        <taxon>Ascomycota</taxon>
        <taxon>Pezizomycotina</taxon>
        <taxon>Eurotiomycetes</taxon>
        <taxon>Eurotiomycetidae</taxon>
        <taxon>Eurotiales</taxon>
        <taxon>Aspergillaceae</taxon>
        <taxon>Aspergillus</taxon>
        <taxon>Aspergillus subgen. Circumdati</taxon>
    </lineage>
</organism>
<protein>
    <submittedName>
        <fullName evidence="2">Uncharacterized protein</fullName>
    </submittedName>
</protein>
<proteinExistence type="predicted"/>
<dbReference type="AlphaFoldDB" id="A0A3F3QJL7"/>
<dbReference type="EMBL" id="KZ852032">
    <property type="protein sequence ID" value="RDH39544.1"/>
    <property type="molecule type" value="Genomic_DNA"/>
</dbReference>
<reference evidence="2 3" key="1">
    <citation type="submission" date="2018-07" db="EMBL/GenBank/DDBJ databases">
        <title>The genomes of Aspergillus section Nigri reveals drivers in fungal speciation.</title>
        <authorList>
            <consortium name="DOE Joint Genome Institute"/>
            <person name="Vesth T.C."/>
            <person name="Nybo J."/>
            <person name="Theobald S."/>
            <person name="Brandl J."/>
            <person name="Frisvad J.C."/>
            <person name="Nielsen K.F."/>
            <person name="Lyhne E.K."/>
            <person name="Kogle M.E."/>
            <person name="Kuo A."/>
            <person name="Riley R."/>
            <person name="Clum A."/>
            <person name="Nolan M."/>
            <person name="Lipzen A."/>
            <person name="Salamov A."/>
            <person name="Henrissat B."/>
            <person name="Wiebenga A."/>
            <person name="De vries R.P."/>
            <person name="Grigoriev I.V."/>
            <person name="Mortensen U.H."/>
            <person name="Andersen M.R."/>
            <person name="Baker S.E."/>
        </authorList>
    </citation>
    <scope>NUCLEOTIDE SEQUENCE [LARGE SCALE GENOMIC DNA]</scope>
    <source>
        <strain evidence="2 3">CBS 139.54b</strain>
    </source>
</reference>
<gene>
    <name evidence="2" type="ORF">BDQ94DRAFT_165252</name>
</gene>
<evidence type="ECO:0000313" key="3">
    <source>
        <dbReference type="Proteomes" id="UP000253729"/>
    </source>
</evidence>
<feature type="compositionally biased region" description="Basic and acidic residues" evidence="1">
    <location>
        <begin position="63"/>
        <end position="78"/>
    </location>
</feature>
<dbReference type="RefSeq" id="XP_026632566.1">
    <property type="nucleotide sequence ID" value="XM_026770252.1"/>
</dbReference>
<evidence type="ECO:0000313" key="2">
    <source>
        <dbReference type="EMBL" id="RDH39544.1"/>
    </source>
</evidence>
<feature type="region of interest" description="Disordered" evidence="1">
    <location>
        <begin position="1"/>
        <end position="30"/>
    </location>
</feature>